<name>A0ABY4YRY6_9MICO</name>
<dbReference type="RefSeq" id="WP_252592631.1">
    <property type="nucleotide sequence ID" value="NZ_CP099489.1"/>
</dbReference>
<reference evidence="1" key="1">
    <citation type="submission" date="2022-06" db="EMBL/GenBank/DDBJ databases">
        <title>Ornithinimicrobium HY1793.</title>
        <authorList>
            <person name="Huang Y."/>
        </authorList>
    </citation>
    <scope>NUCLEOTIDE SEQUENCE</scope>
    <source>
        <strain evidence="1">HY1793</strain>
    </source>
</reference>
<dbReference type="EMBL" id="CP099489">
    <property type="protein sequence ID" value="USQ79524.1"/>
    <property type="molecule type" value="Genomic_DNA"/>
</dbReference>
<dbReference type="Proteomes" id="UP001056455">
    <property type="component" value="Chromosome"/>
</dbReference>
<proteinExistence type="predicted"/>
<organism evidence="1 2">
    <name type="scientific">Ornithinimicrobium faecis</name>
    <dbReference type="NCBI Taxonomy" id="2934158"/>
    <lineage>
        <taxon>Bacteria</taxon>
        <taxon>Bacillati</taxon>
        <taxon>Actinomycetota</taxon>
        <taxon>Actinomycetes</taxon>
        <taxon>Micrococcales</taxon>
        <taxon>Ornithinimicrobiaceae</taxon>
        <taxon>Ornithinimicrobium</taxon>
    </lineage>
</organism>
<keyword evidence="2" id="KW-1185">Reference proteome</keyword>
<gene>
    <name evidence="1" type="ORF">NF556_18305</name>
</gene>
<evidence type="ECO:0000313" key="2">
    <source>
        <dbReference type="Proteomes" id="UP001056455"/>
    </source>
</evidence>
<protein>
    <submittedName>
        <fullName evidence="1">Uncharacterized protein</fullName>
    </submittedName>
</protein>
<accession>A0ABY4YRY6</accession>
<evidence type="ECO:0000313" key="1">
    <source>
        <dbReference type="EMBL" id="USQ79524.1"/>
    </source>
</evidence>
<sequence>MSPQQEAELTTYRDSLNPADLARRIAEPQERLLVLAKDKTEHLYLASFPSALPDVRRGIRVQAS</sequence>